<feature type="domain" description="Intradiol ring-cleavage dioxygenases" evidence="2">
    <location>
        <begin position="67"/>
        <end position="130"/>
    </location>
</feature>
<dbReference type="Gene3D" id="2.60.130.10">
    <property type="entry name" value="Aromatic compound dioxygenase"/>
    <property type="match status" value="1"/>
</dbReference>
<dbReference type="AlphaFoldDB" id="A0A9W6I7M7"/>
<dbReference type="GO" id="GO:0008199">
    <property type="term" value="F:ferric iron binding"/>
    <property type="evidence" value="ECO:0007669"/>
    <property type="project" value="InterPro"/>
</dbReference>
<dbReference type="EMBL" id="BSEV01000024">
    <property type="protein sequence ID" value="GLK13590.1"/>
    <property type="molecule type" value="Genomic_DNA"/>
</dbReference>
<dbReference type="Pfam" id="PF00775">
    <property type="entry name" value="Dioxygenase_C"/>
    <property type="match status" value="1"/>
</dbReference>
<comment type="caution">
    <text evidence="3">The sequence shown here is derived from an EMBL/GenBank/DDBJ whole genome shotgun (WGS) entry which is preliminary data.</text>
</comment>
<evidence type="ECO:0000313" key="4">
    <source>
        <dbReference type="Proteomes" id="UP001143474"/>
    </source>
</evidence>
<name>A0A9W6I7M7_9ACTN</name>
<organism evidence="3 4">
    <name type="scientific">Streptosporangium carneum</name>
    <dbReference type="NCBI Taxonomy" id="47481"/>
    <lineage>
        <taxon>Bacteria</taxon>
        <taxon>Bacillati</taxon>
        <taxon>Actinomycetota</taxon>
        <taxon>Actinomycetes</taxon>
        <taxon>Streptosporangiales</taxon>
        <taxon>Streptosporangiaceae</taxon>
        <taxon>Streptosporangium</taxon>
    </lineage>
</organism>
<reference evidence="3" key="1">
    <citation type="journal article" date="2014" name="Int. J. Syst. Evol. Microbiol.">
        <title>Complete genome sequence of Corynebacterium casei LMG S-19264T (=DSM 44701T), isolated from a smear-ripened cheese.</title>
        <authorList>
            <consortium name="US DOE Joint Genome Institute (JGI-PGF)"/>
            <person name="Walter F."/>
            <person name="Albersmeier A."/>
            <person name="Kalinowski J."/>
            <person name="Ruckert C."/>
        </authorList>
    </citation>
    <scope>NUCLEOTIDE SEQUENCE</scope>
    <source>
        <strain evidence="3">VKM Ac-2007</strain>
    </source>
</reference>
<dbReference type="InterPro" id="IPR006311">
    <property type="entry name" value="TAT_signal"/>
</dbReference>
<evidence type="ECO:0000259" key="2">
    <source>
        <dbReference type="Pfam" id="PF00775"/>
    </source>
</evidence>
<dbReference type="GO" id="GO:0016702">
    <property type="term" value="F:oxidoreductase activity, acting on single donors with incorporation of molecular oxygen, incorporation of two atoms of oxygen"/>
    <property type="evidence" value="ECO:0007669"/>
    <property type="project" value="InterPro"/>
</dbReference>
<accession>A0A9W6I7M7</accession>
<feature type="compositionally biased region" description="Low complexity" evidence="1">
    <location>
        <begin position="37"/>
        <end position="56"/>
    </location>
</feature>
<dbReference type="SUPFAM" id="SSF49482">
    <property type="entry name" value="Aromatic compound dioxygenase"/>
    <property type="match status" value="1"/>
</dbReference>
<dbReference type="PANTHER" id="PTHR34315:SF1">
    <property type="entry name" value="INTRADIOL RING-CLEAVAGE DIOXYGENASES DOMAIN-CONTAINING PROTEIN-RELATED"/>
    <property type="match status" value="1"/>
</dbReference>
<reference evidence="3" key="2">
    <citation type="submission" date="2023-01" db="EMBL/GenBank/DDBJ databases">
        <authorList>
            <person name="Sun Q."/>
            <person name="Evtushenko L."/>
        </authorList>
    </citation>
    <scope>NUCLEOTIDE SEQUENCE</scope>
    <source>
        <strain evidence="3">VKM Ac-2007</strain>
    </source>
</reference>
<dbReference type="InterPro" id="IPR000627">
    <property type="entry name" value="Intradiol_dOase_C"/>
</dbReference>
<keyword evidence="4" id="KW-1185">Reference proteome</keyword>
<protein>
    <submittedName>
        <fullName evidence="3">Protocatechuate dioxygenase</fullName>
    </submittedName>
</protein>
<feature type="compositionally biased region" description="Pro residues" evidence="1">
    <location>
        <begin position="309"/>
        <end position="325"/>
    </location>
</feature>
<feature type="region of interest" description="Disordered" evidence="1">
    <location>
        <begin position="37"/>
        <end position="57"/>
    </location>
</feature>
<feature type="region of interest" description="Disordered" evidence="1">
    <location>
        <begin position="295"/>
        <end position="325"/>
    </location>
</feature>
<dbReference type="InterPro" id="IPR015889">
    <property type="entry name" value="Intradiol_dOase_core"/>
</dbReference>
<dbReference type="RefSeq" id="WP_271221869.1">
    <property type="nucleotide sequence ID" value="NZ_BAAAVD010000038.1"/>
</dbReference>
<dbReference type="PROSITE" id="PS51318">
    <property type="entry name" value="TAT"/>
    <property type="match status" value="1"/>
</dbReference>
<evidence type="ECO:0000256" key="1">
    <source>
        <dbReference type="SAM" id="MobiDB-lite"/>
    </source>
</evidence>
<keyword evidence="3" id="KW-0223">Dioxygenase</keyword>
<dbReference type="Proteomes" id="UP001143474">
    <property type="component" value="Unassembled WGS sequence"/>
</dbReference>
<keyword evidence="3" id="KW-0560">Oxidoreductase</keyword>
<dbReference type="CDD" id="cd03457">
    <property type="entry name" value="intradiol_dioxygenase_like"/>
    <property type="match status" value="1"/>
</dbReference>
<dbReference type="PANTHER" id="PTHR34315">
    <property type="match status" value="1"/>
</dbReference>
<gene>
    <name evidence="3" type="ORF">GCM10017600_70010</name>
</gene>
<proteinExistence type="predicted"/>
<evidence type="ECO:0000313" key="3">
    <source>
        <dbReference type="EMBL" id="GLK13590.1"/>
    </source>
</evidence>
<sequence length="325" mass="34554">MEETTTPKPNRRQLLIAGGVGIAAAGLGTGYLATSASASTATGGTPTPTPAPSGTGNACLRLTKETIEGPYYLDYDKYRSDITERKPGVPVLLRIRVVDSENCRPLRNVAVDIWHCDALGIYSSYEKQSSGDGGGFPTAFPTAPPTGAPTGFPTAFPTGGPGGGGMHAEPDSSTTYFRGFQMTDRHGWVTFRTVFPGWYIGRAIHIHTKVHVNGVFKRGAYVGGNDCHTGQLYFPEKAIEAVARTKPYSTNTRPRTTNAQDMLYTGDTPADGMLDLRYDPRRLAHGIQASITLGVDPDAVHDGQDWPGGPFPPFPSGSPSPSPAP</sequence>